<dbReference type="InterPro" id="IPR013324">
    <property type="entry name" value="RNA_pol_sigma_r3/r4-like"/>
</dbReference>
<evidence type="ECO:0000259" key="1">
    <source>
        <dbReference type="Pfam" id="PF08281"/>
    </source>
</evidence>
<evidence type="ECO:0000313" key="3">
    <source>
        <dbReference type="Proteomes" id="UP000289437"/>
    </source>
</evidence>
<keyword evidence="3" id="KW-1185">Reference proteome</keyword>
<dbReference type="EMBL" id="RDSM01000001">
    <property type="protein sequence ID" value="RXH58218.1"/>
    <property type="molecule type" value="Genomic_DNA"/>
</dbReference>
<dbReference type="Pfam" id="PF08281">
    <property type="entry name" value="Sigma70_r4_2"/>
    <property type="match status" value="1"/>
</dbReference>
<dbReference type="Proteomes" id="UP000289437">
    <property type="component" value="Unassembled WGS sequence"/>
</dbReference>
<protein>
    <recommendedName>
        <fullName evidence="1">RNA polymerase sigma factor 70 region 4 type 2 domain-containing protein</fullName>
    </recommendedName>
</protein>
<evidence type="ECO:0000313" key="2">
    <source>
        <dbReference type="EMBL" id="RXH58218.1"/>
    </source>
</evidence>
<dbReference type="SUPFAM" id="SSF88659">
    <property type="entry name" value="Sigma3 and sigma4 domains of RNA polymerase sigma factors"/>
    <property type="match status" value="1"/>
</dbReference>
<reference evidence="2 3" key="1">
    <citation type="submission" date="2018-11" db="EMBL/GenBank/DDBJ databases">
        <authorList>
            <person name="Mardanov A.V."/>
            <person name="Ravin N.V."/>
            <person name="Dedysh S.N."/>
        </authorList>
    </citation>
    <scope>NUCLEOTIDE SEQUENCE [LARGE SCALE GENOMIC DNA]</scope>
    <source>
        <strain evidence="2 3">AF10</strain>
    </source>
</reference>
<dbReference type="InterPro" id="IPR036388">
    <property type="entry name" value="WH-like_DNA-bd_sf"/>
</dbReference>
<gene>
    <name evidence="2" type="ORF">GRAN_1528</name>
</gene>
<proteinExistence type="predicted"/>
<dbReference type="GO" id="GO:0016987">
    <property type="term" value="F:sigma factor activity"/>
    <property type="evidence" value="ECO:0007669"/>
    <property type="project" value="InterPro"/>
</dbReference>
<feature type="domain" description="RNA polymerase sigma factor 70 region 4 type 2" evidence="1">
    <location>
        <begin position="1"/>
        <end position="44"/>
    </location>
</feature>
<dbReference type="GO" id="GO:0003677">
    <property type="term" value="F:DNA binding"/>
    <property type="evidence" value="ECO:0007669"/>
    <property type="project" value="InterPro"/>
</dbReference>
<comment type="caution">
    <text evidence="2">The sequence shown here is derived from an EMBL/GenBank/DDBJ whole genome shotgun (WGS) entry which is preliminary data.</text>
</comment>
<accession>A0A4Q0T7W4</accession>
<dbReference type="InterPro" id="IPR013249">
    <property type="entry name" value="RNA_pol_sigma70_r4_t2"/>
</dbReference>
<organism evidence="2 3">
    <name type="scientific">Granulicella sibirica</name>
    <dbReference type="NCBI Taxonomy" id="2479048"/>
    <lineage>
        <taxon>Bacteria</taxon>
        <taxon>Pseudomonadati</taxon>
        <taxon>Acidobacteriota</taxon>
        <taxon>Terriglobia</taxon>
        <taxon>Terriglobales</taxon>
        <taxon>Acidobacteriaceae</taxon>
        <taxon>Granulicella</taxon>
    </lineage>
</organism>
<name>A0A4Q0T7W4_9BACT</name>
<dbReference type="Gene3D" id="1.10.10.10">
    <property type="entry name" value="Winged helix-like DNA-binding domain superfamily/Winged helix DNA-binding domain"/>
    <property type="match status" value="1"/>
</dbReference>
<dbReference type="GO" id="GO:0006352">
    <property type="term" value="P:DNA-templated transcription initiation"/>
    <property type="evidence" value="ECO:0007669"/>
    <property type="project" value="InterPro"/>
</dbReference>
<dbReference type="AlphaFoldDB" id="A0A4Q0T7W4"/>
<reference evidence="3" key="2">
    <citation type="submission" date="2019-02" db="EMBL/GenBank/DDBJ databases">
        <title>Granulicella sibirica sp. nov., a psychrotolerant acidobacterium isolated from an organic soil layer in forested tundra, West Siberia.</title>
        <authorList>
            <person name="Oshkin I.Y."/>
            <person name="Kulichevskaya I.S."/>
            <person name="Rijpstra W.I.C."/>
            <person name="Sinninghe Damste J.S."/>
            <person name="Rakitin A.L."/>
            <person name="Ravin N.V."/>
            <person name="Dedysh S.N."/>
        </authorList>
    </citation>
    <scope>NUCLEOTIDE SEQUENCE [LARGE SCALE GENOMIC DNA]</scope>
    <source>
        <strain evidence="3">AF10</strain>
    </source>
</reference>
<sequence>MTADQQQTLELHLFEGYSLREIAEKNGQTLGNVKHHYYRALERLRSHLFSQKRG</sequence>